<feature type="coiled-coil region" evidence="1">
    <location>
        <begin position="107"/>
        <end position="134"/>
    </location>
</feature>
<sequence>MESGVAGELLLLLPGGEEDQLELRVEELEHLLGDVLQTLSRLDTKRGRLQGQIAAASRGKPRRRAADHPPHGARAPAPAPAVAYTRKGAGAVRRRLIAAAGDVDRERERLEAMWEQLEAALVDARERLTLAEQLRLGGA</sequence>
<evidence type="ECO:0000313" key="3">
    <source>
        <dbReference type="EMBL" id="KAG8076094.1"/>
    </source>
</evidence>
<reference evidence="3" key="2">
    <citation type="submission" date="2021-02" db="EMBL/GenBank/DDBJ databases">
        <authorList>
            <person name="Kimball J.A."/>
            <person name="Haas M.W."/>
            <person name="Macchietto M."/>
            <person name="Kono T."/>
            <person name="Duquette J."/>
            <person name="Shao M."/>
        </authorList>
    </citation>
    <scope>NUCLEOTIDE SEQUENCE</scope>
    <source>
        <tissue evidence="3">Fresh leaf tissue</tissue>
    </source>
</reference>
<dbReference type="OrthoDB" id="691585at2759"/>
<evidence type="ECO:0000313" key="4">
    <source>
        <dbReference type="EMBL" id="KAG8076105.1"/>
    </source>
</evidence>
<evidence type="ECO:0000256" key="2">
    <source>
        <dbReference type="SAM" id="MobiDB-lite"/>
    </source>
</evidence>
<evidence type="ECO:0000256" key="1">
    <source>
        <dbReference type="SAM" id="Coils"/>
    </source>
</evidence>
<feature type="region of interest" description="Disordered" evidence="2">
    <location>
        <begin position="51"/>
        <end position="82"/>
    </location>
</feature>
<organism evidence="3 5">
    <name type="scientific">Zizania palustris</name>
    <name type="common">Northern wild rice</name>
    <dbReference type="NCBI Taxonomy" id="103762"/>
    <lineage>
        <taxon>Eukaryota</taxon>
        <taxon>Viridiplantae</taxon>
        <taxon>Streptophyta</taxon>
        <taxon>Embryophyta</taxon>
        <taxon>Tracheophyta</taxon>
        <taxon>Spermatophyta</taxon>
        <taxon>Magnoliopsida</taxon>
        <taxon>Liliopsida</taxon>
        <taxon>Poales</taxon>
        <taxon>Poaceae</taxon>
        <taxon>BOP clade</taxon>
        <taxon>Oryzoideae</taxon>
        <taxon>Oryzeae</taxon>
        <taxon>Zizaniinae</taxon>
        <taxon>Zizania</taxon>
    </lineage>
</organism>
<comment type="caution">
    <text evidence="3">The sequence shown here is derived from an EMBL/GenBank/DDBJ whole genome shotgun (WGS) entry which is preliminary data.</text>
</comment>
<name>A0A8J5T127_ZIZPA</name>
<gene>
    <name evidence="4" type="ORF">GUJ93_ZPchr0006g43157</name>
    <name evidence="3" type="ORF">GUJ93_ZPchr0006g44229</name>
</gene>
<dbReference type="AlphaFoldDB" id="A0A8J5T127"/>
<dbReference type="Proteomes" id="UP000729402">
    <property type="component" value="Unassembled WGS sequence"/>
</dbReference>
<dbReference type="EMBL" id="JAAALK010000283">
    <property type="protein sequence ID" value="KAG8076094.1"/>
    <property type="molecule type" value="Genomic_DNA"/>
</dbReference>
<reference evidence="3" key="1">
    <citation type="journal article" date="2021" name="bioRxiv">
        <title>Whole Genome Assembly and Annotation of Northern Wild Rice, Zizania palustris L., Supports a Whole Genome Duplication in the Zizania Genus.</title>
        <authorList>
            <person name="Haas M."/>
            <person name="Kono T."/>
            <person name="Macchietto M."/>
            <person name="Millas R."/>
            <person name="McGilp L."/>
            <person name="Shao M."/>
            <person name="Duquette J."/>
            <person name="Hirsch C.N."/>
            <person name="Kimball J."/>
        </authorList>
    </citation>
    <scope>NUCLEOTIDE SEQUENCE</scope>
    <source>
        <tissue evidence="3">Fresh leaf tissue</tissue>
    </source>
</reference>
<dbReference type="EMBL" id="JAAALK010000283">
    <property type="protein sequence ID" value="KAG8076105.1"/>
    <property type="molecule type" value="Genomic_DNA"/>
</dbReference>
<feature type="compositionally biased region" description="Low complexity" evidence="2">
    <location>
        <begin position="72"/>
        <end position="82"/>
    </location>
</feature>
<keyword evidence="5" id="KW-1185">Reference proteome</keyword>
<accession>A0A8J5T127</accession>
<proteinExistence type="predicted"/>
<protein>
    <submittedName>
        <fullName evidence="3">Uncharacterized protein</fullName>
    </submittedName>
</protein>
<evidence type="ECO:0000313" key="5">
    <source>
        <dbReference type="Proteomes" id="UP000729402"/>
    </source>
</evidence>
<keyword evidence="1" id="KW-0175">Coiled coil</keyword>